<gene>
    <name evidence="6" type="ORF">VKT23_003306</name>
</gene>
<sequence>MPTEPEQKVTRHSQDNREHDREARAARTIQRAWRRRNNKATMKYMTSEARWRDAALHAKFKLERTDANKGKNSSRERWQRAGFYASRLRDENEVLNKADGSLDSNADVQKHLETQHWLELVDGLDQGEGKKLSLPECPREQLEKERIMYLSAEQRLNYLATVDEEGKLRWARNNELIDTSAGHWKDAGNGGGIVPDDLPDRPISHQRDSFETSSSSSSSSSEESNAAMHYAGPPKGKNRWSRAFHKYFTVKGLLDRMLRKTVRRNTWIYVTDKNYNLFIGIKDTGTFQHSSFLGGGLVTAAGLISVRAGLVHTLSPLSGHYRTTVEHFHRFLDVMAERGVDLHKAKISKAEAALWGIEHIAKWKKKESELKKAGKQKVSEAGRTIAHTFTSEDSSWKKEILEGRRKSNNGAKESTKEEDQHSER</sequence>
<feature type="compositionally biased region" description="Low complexity" evidence="5">
    <location>
        <begin position="213"/>
        <end position="224"/>
    </location>
</feature>
<feature type="region of interest" description="Disordered" evidence="5">
    <location>
        <begin position="1"/>
        <end position="28"/>
    </location>
</feature>
<feature type="region of interest" description="Disordered" evidence="5">
    <location>
        <begin position="371"/>
        <end position="424"/>
    </location>
</feature>
<evidence type="ECO:0000256" key="5">
    <source>
        <dbReference type="SAM" id="MobiDB-lite"/>
    </source>
</evidence>
<feature type="compositionally biased region" description="Basic and acidic residues" evidence="5">
    <location>
        <begin position="198"/>
        <end position="210"/>
    </location>
</feature>
<reference evidence="6 7" key="1">
    <citation type="submission" date="2024-01" db="EMBL/GenBank/DDBJ databases">
        <title>A draft genome for the cacao thread blight pathogen Marasmiellus scandens.</title>
        <authorList>
            <person name="Baruah I.K."/>
            <person name="Leung J."/>
            <person name="Bukari Y."/>
            <person name="Amoako-Attah I."/>
            <person name="Meinhardt L.W."/>
            <person name="Bailey B.A."/>
            <person name="Cohen S.P."/>
        </authorList>
    </citation>
    <scope>NUCLEOTIDE SEQUENCE [LARGE SCALE GENOMIC DNA]</scope>
    <source>
        <strain evidence="6 7">GH-19</strain>
    </source>
</reference>
<keyword evidence="7" id="KW-1185">Reference proteome</keyword>
<dbReference type="PANTHER" id="PTHR31250:SF27">
    <property type="entry name" value="IQ DOMAIN-CONTAINING PROTEIN IQM5"/>
    <property type="match status" value="1"/>
</dbReference>
<feature type="compositionally biased region" description="Basic and acidic residues" evidence="5">
    <location>
        <begin position="1"/>
        <end position="25"/>
    </location>
</feature>
<keyword evidence="3" id="KW-0963">Cytoplasm</keyword>
<organism evidence="6 7">
    <name type="scientific">Marasmiellus scandens</name>
    <dbReference type="NCBI Taxonomy" id="2682957"/>
    <lineage>
        <taxon>Eukaryota</taxon>
        <taxon>Fungi</taxon>
        <taxon>Dikarya</taxon>
        <taxon>Basidiomycota</taxon>
        <taxon>Agaricomycotina</taxon>
        <taxon>Agaricomycetes</taxon>
        <taxon>Agaricomycetidae</taxon>
        <taxon>Agaricales</taxon>
        <taxon>Marasmiineae</taxon>
        <taxon>Omphalotaceae</taxon>
        <taxon>Marasmiellus</taxon>
    </lineage>
</organism>
<accession>A0ABR1JXA9</accession>
<evidence type="ECO:0000256" key="4">
    <source>
        <dbReference type="ARBA" id="ARBA00023242"/>
    </source>
</evidence>
<feature type="region of interest" description="Disordered" evidence="5">
    <location>
        <begin position="181"/>
        <end position="235"/>
    </location>
</feature>
<evidence type="ECO:0000256" key="2">
    <source>
        <dbReference type="ARBA" id="ARBA00004496"/>
    </source>
</evidence>
<evidence type="ECO:0000313" key="6">
    <source>
        <dbReference type="EMBL" id="KAK7468805.1"/>
    </source>
</evidence>
<feature type="compositionally biased region" description="Basic and acidic residues" evidence="5">
    <location>
        <begin position="413"/>
        <end position="424"/>
    </location>
</feature>
<keyword evidence="4" id="KW-0539">Nucleus</keyword>
<name>A0ABR1JXA9_9AGAR</name>
<dbReference type="InterPro" id="IPR044159">
    <property type="entry name" value="IQM"/>
</dbReference>
<dbReference type="Proteomes" id="UP001498398">
    <property type="component" value="Unassembled WGS sequence"/>
</dbReference>
<evidence type="ECO:0000256" key="1">
    <source>
        <dbReference type="ARBA" id="ARBA00004123"/>
    </source>
</evidence>
<proteinExistence type="predicted"/>
<comment type="caution">
    <text evidence="6">The sequence shown here is derived from an EMBL/GenBank/DDBJ whole genome shotgun (WGS) entry which is preliminary data.</text>
</comment>
<dbReference type="EMBL" id="JBANRG010000003">
    <property type="protein sequence ID" value="KAK7468805.1"/>
    <property type="molecule type" value="Genomic_DNA"/>
</dbReference>
<evidence type="ECO:0000256" key="3">
    <source>
        <dbReference type="ARBA" id="ARBA00022490"/>
    </source>
</evidence>
<feature type="compositionally biased region" description="Basic and acidic residues" evidence="5">
    <location>
        <begin position="394"/>
        <end position="405"/>
    </location>
</feature>
<feature type="compositionally biased region" description="Basic and acidic residues" evidence="5">
    <location>
        <begin position="371"/>
        <end position="380"/>
    </location>
</feature>
<comment type="subcellular location">
    <subcellularLocation>
        <location evidence="2">Cytoplasm</location>
    </subcellularLocation>
    <subcellularLocation>
        <location evidence="1">Nucleus</location>
    </subcellularLocation>
</comment>
<dbReference type="PANTHER" id="PTHR31250">
    <property type="entry name" value="IQ DOMAIN-CONTAINING PROTEIN IQM3"/>
    <property type="match status" value="1"/>
</dbReference>
<evidence type="ECO:0000313" key="7">
    <source>
        <dbReference type="Proteomes" id="UP001498398"/>
    </source>
</evidence>
<protein>
    <submittedName>
        <fullName evidence="6">Uncharacterized protein</fullName>
    </submittedName>
</protein>